<gene>
    <name evidence="2" type="ORF">ERS075579_04036</name>
</gene>
<dbReference type="RefSeq" id="WP_052619069.1">
    <property type="nucleotide sequence ID" value="NZ_CSWP01000009.1"/>
</dbReference>
<proteinExistence type="predicted"/>
<protein>
    <submittedName>
        <fullName evidence="2">17 kDa surface antigen family protein</fullName>
    </submittedName>
</protein>
<sequence>MNHHNRRQRRRTPALSGKRRAILEAYRNDWLAIMHSTAPADRDAAEAGVRCAYEAADLKPPATYLWFDSPLAAVLAAEILTGEVTVNRIVSARGVPVDPRDVLAAATAAGVRRQYSSGPVSQQLVRAAASANDFNLGPWWPYLHGLEPVAWDQLWRQVDVHHSELLDRNFLWGRSSHSSSTFPWKWYSPFGIDVTSLAALQTIGYDTGPVAAGLVQAAREAHCWLGFDEVAILCDRPTKVDTDTVYAVTFRDGFSVQAPELLRPSPIAPEDSREEPRWRRPVCGLKELPPHRRSVVNDFAAQWHAAIVENAPVDHVATEEHIRGVYRTEGLEPPETVLWFDSPLAGAIAQSVLWMHGHRVITGWPRTWQQADEAIRKRCYRPFPERVRNWLESPVVAPLWEIKFSVDAAVRAAIARPQSPFWSHWVPEQIRDPQIWDQAVGKVHAHLGYHDHRNPPLTVDAYPIHCAAWDCGAPPHWRSRADFSMEGRLAVAAPLTAMGIDIPAMKDHIALARTAGWWWPLHNVAIATERPEQIITDDRGRLHNPHGPAITYRDGFSIYAWRNTPVPADLIEDGWDVPRIIAERNTEVRRCAIERLGWDIFLDELGGKPIASEPDPGNPGFTLDLYDFPEQLLNVGQQRGTRRVLLCTNGSVERDGTRRRYGLLVPSRHTDPVEAAAEMYGIPTDLYRHLEVRR</sequence>
<dbReference type="InterPro" id="IPR046633">
    <property type="entry name" value="DUF6745"/>
</dbReference>
<evidence type="ECO:0000313" key="3">
    <source>
        <dbReference type="Proteomes" id="UP000045782"/>
    </source>
</evidence>
<accession>A0A0U0ZR87</accession>
<reference evidence="2 3" key="1">
    <citation type="submission" date="2015-03" db="EMBL/GenBank/DDBJ databases">
        <authorList>
            <person name="Murphy D."/>
        </authorList>
    </citation>
    <scope>NUCLEOTIDE SEQUENCE [LARGE SCALE GENOMIC DNA]</scope>
    <source>
        <strain evidence="2 3">PAP088</strain>
    </source>
</reference>
<organism evidence="2 3">
    <name type="scientific">Mycobacteroides abscessus</name>
    <dbReference type="NCBI Taxonomy" id="36809"/>
    <lineage>
        <taxon>Bacteria</taxon>
        <taxon>Bacillati</taxon>
        <taxon>Actinomycetota</taxon>
        <taxon>Actinomycetes</taxon>
        <taxon>Mycobacteriales</taxon>
        <taxon>Mycobacteriaceae</taxon>
        <taxon>Mycobacteroides</taxon>
    </lineage>
</organism>
<name>A0A0U0ZR87_9MYCO</name>
<dbReference type="Proteomes" id="UP000045782">
    <property type="component" value="Unassembled WGS sequence"/>
</dbReference>
<feature type="domain" description="DUF6745" evidence="1">
    <location>
        <begin position="503"/>
        <end position="688"/>
    </location>
</feature>
<dbReference type="Pfam" id="PF20530">
    <property type="entry name" value="DUF6745"/>
    <property type="match status" value="1"/>
</dbReference>
<dbReference type="AlphaFoldDB" id="A0A0U0ZR87"/>
<evidence type="ECO:0000259" key="1">
    <source>
        <dbReference type="Pfam" id="PF20530"/>
    </source>
</evidence>
<evidence type="ECO:0000313" key="2">
    <source>
        <dbReference type="EMBL" id="CPV66592.1"/>
    </source>
</evidence>
<dbReference type="EMBL" id="CSWP01000009">
    <property type="protein sequence ID" value="CPV66592.1"/>
    <property type="molecule type" value="Genomic_DNA"/>
</dbReference>